<dbReference type="EMBL" id="JAIQCV010000007">
    <property type="protein sequence ID" value="KAH1081799.1"/>
    <property type="molecule type" value="Genomic_DNA"/>
</dbReference>
<keyword evidence="3" id="KW-1185">Reference proteome</keyword>
<feature type="domain" description="RNase H type-1" evidence="1">
    <location>
        <begin position="201"/>
        <end position="322"/>
    </location>
</feature>
<sequence>MNWLKEGDKNTKFFHTFASQRKRVNRIEELENGRGQLVIDKKEMADVVKECFQELFSSRGISNPKYILSGIESCISEAMNALLIQKYWHIVGEEKTEEWALRASSALLFKSTSGYKSTSGREAVQNKLLLAEIFSFSEVLLKIWTARNKWIHEKQMQKSDKLTQFILTYLRELDGICKQLPVNKLMKENWRPSEENYVKINFDAAYDKQQKKSCTGIVIRNLRGQVLKIKVHFNKHIPSAFVSEVLACVQAVQFGAELGFLRSDIKGDALSVIKKINNEEEDRSEIMAYIVDAKRLKNYFISCRFKHAGIQMNKVAHLLAKKGINMEEDTYLRNELPSSVTQAVEEINAMEEEQNRRVQVGDKESSTMIKIGIPIFESLEDWGKEMVFDSDNIWLNLLTYQSN</sequence>
<dbReference type="InterPro" id="IPR002156">
    <property type="entry name" value="RNaseH_domain"/>
</dbReference>
<evidence type="ECO:0000313" key="2">
    <source>
        <dbReference type="EMBL" id="KAH1081799.1"/>
    </source>
</evidence>
<organism evidence="2 3">
    <name type="scientific">Gossypium stocksii</name>
    <dbReference type="NCBI Taxonomy" id="47602"/>
    <lineage>
        <taxon>Eukaryota</taxon>
        <taxon>Viridiplantae</taxon>
        <taxon>Streptophyta</taxon>
        <taxon>Embryophyta</taxon>
        <taxon>Tracheophyta</taxon>
        <taxon>Spermatophyta</taxon>
        <taxon>Magnoliopsida</taxon>
        <taxon>eudicotyledons</taxon>
        <taxon>Gunneridae</taxon>
        <taxon>Pentapetalae</taxon>
        <taxon>rosids</taxon>
        <taxon>malvids</taxon>
        <taxon>Malvales</taxon>
        <taxon>Malvaceae</taxon>
        <taxon>Malvoideae</taxon>
        <taxon>Gossypium</taxon>
    </lineage>
</organism>
<proteinExistence type="predicted"/>
<dbReference type="OrthoDB" id="967869at2759"/>
<name>A0A9D3VGY9_9ROSI</name>
<dbReference type="PANTHER" id="PTHR47074">
    <property type="entry name" value="BNAC02G40300D PROTEIN"/>
    <property type="match status" value="1"/>
</dbReference>
<dbReference type="InterPro" id="IPR012337">
    <property type="entry name" value="RNaseH-like_sf"/>
</dbReference>
<dbReference type="InterPro" id="IPR036397">
    <property type="entry name" value="RNaseH_sf"/>
</dbReference>
<protein>
    <recommendedName>
        <fullName evidence="1">RNase H type-1 domain-containing protein</fullName>
    </recommendedName>
</protein>
<gene>
    <name evidence="2" type="ORF">J1N35_021560</name>
</gene>
<dbReference type="PANTHER" id="PTHR47074:SF61">
    <property type="entry name" value="RNASE H TYPE-1 DOMAIN-CONTAINING PROTEIN"/>
    <property type="match status" value="1"/>
</dbReference>
<dbReference type="InterPro" id="IPR044730">
    <property type="entry name" value="RNase_H-like_dom_plant"/>
</dbReference>
<dbReference type="GO" id="GO:0003676">
    <property type="term" value="F:nucleic acid binding"/>
    <property type="evidence" value="ECO:0007669"/>
    <property type="project" value="InterPro"/>
</dbReference>
<dbReference type="GO" id="GO:0004523">
    <property type="term" value="F:RNA-DNA hybrid ribonuclease activity"/>
    <property type="evidence" value="ECO:0007669"/>
    <property type="project" value="InterPro"/>
</dbReference>
<dbReference type="SUPFAM" id="SSF53098">
    <property type="entry name" value="Ribonuclease H-like"/>
    <property type="match status" value="1"/>
</dbReference>
<dbReference type="CDD" id="cd06222">
    <property type="entry name" value="RNase_H_like"/>
    <property type="match status" value="1"/>
</dbReference>
<dbReference type="Gene3D" id="3.30.420.10">
    <property type="entry name" value="Ribonuclease H-like superfamily/Ribonuclease H"/>
    <property type="match status" value="1"/>
</dbReference>
<dbReference type="AlphaFoldDB" id="A0A9D3VGY9"/>
<reference evidence="2 3" key="1">
    <citation type="journal article" date="2021" name="Plant Biotechnol. J.">
        <title>Multi-omics assisted identification of the key and species-specific regulatory components of drought-tolerant mechanisms in Gossypium stocksii.</title>
        <authorList>
            <person name="Yu D."/>
            <person name="Ke L."/>
            <person name="Zhang D."/>
            <person name="Wu Y."/>
            <person name="Sun Y."/>
            <person name="Mei J."/>
            <person name="Sun J."/>
            <person name="Sun Y."/>
        </authorList>
    </citation>
    <scope>NUCLEOTIDE SEQUENCE [LARGE SCALE GENOMIC DNA]</scope>
    <source>
        <strain evidence="3">cv. E1</strain>
        <tissue evidence="2">Leaf</tissue>
    </source>
</reference>
<evidence type="ECO:0000259" key="1">
    <source>
        <dbReference type="Pfam" id="PF13456"/>
    </source>
</evidence>
<accession>A0A9D3VGY9</accession>
<evidence type="ECO:0000313" key="3">
    <source>
        <dbReference type="Proteomes" id="UP000828251"/>
    </source>
</evidence>
<dbReference type="Proteomes" id="UP000828251">
    <property type="component" value="Unassembled WGS sequence"/>
</dbReference>
<dbReference type="Pfam" id="PF13456">
    <property type="entry name" value="RVT_3"/>
    <property type="match status" value="1"/>
</dbReference>
<dbReference type="InterPro" id="IPR052929">
    <property type="entry name" value="RNase_H-like_EbsB-rel"/>
</dbReference>
<comment type="caution">
    <text evidence="2">The sequence shown here is derived from an EMBL/GenBank/DDBJ whole genome shotgun (WGS) entry which is preliminary data.</text>
</comment>